<dbReference type="FunFam" id="1.20.5.170:FF:000047">
    <property type="entry name" value="male-specific lethal 1 homolog isoform X1"/>
    <property type="match status" value="1"/>
</dbReference>
<dbReference type="Proteomes" id="UP000694427">
    <property type="component" value="Unplaced"/>
</dbReference>
<evidence type="ECO:0000256" key="4">
    <source>
        <dbReference type="ARBA" id="ARBA00023054"/>
    </source>
</evidence>
<feature type="region of interest" description="Disordered" evidence="7">
    <location>
        <begin position="62"/>
        <end position="82"/>
    </location>
</feature>
<reference evidence="9" key="2">
    <citation type="submission" date="2025-09" db="UniProtKB">
        <authorList>
            <consortium name="Ensembl"/>
        </authorList>
    </citation>
    <scope>IDENTIFICATION</scope>
</reference>
<dbReference type="InterPro" id="IPR031840">
    <property type="entry name" value="MSL1_dimer"/>
</dbReference>
<keyword evidence="3" id="KW-0156">Chromatin regulator</keyword>
<dbReference type="PANTHER" id="PTHR21656:SF2">
    <property type="entry name" value="MALE-SPECIFIC LETHAL 1 HOMOLOG"/>
    <property type="match status" value="1"/>
</dbReference>
<dbReference type="PANTHER" id="PTHR21656">
    <property type="entry name" value="MALE-SPECIFIC LETHAL-1 PROTEIN"/>
    <property type="match status" value="1"/>
</dbReference>
<feature type="region of interest" description="Disordered" evidence="7">
    <location>
        <begin position="101"/>
        <end position="131"/>
    </location>
</feature>
<keyword evidence="10" id="KW-1185">Reference proteome</keyword>
<proteinExistence type="inferred from homology"/>
<dbReference type="OMA" id="CRWHEPP"/>
<feature type="region of interest" description="Disordered" evidence="7">
    <location>
        <begin position="265"/>
        <end position="361"/>
    </location>
</feature>
<dbReference type="GO" id="GO:0003682">
    <property type="term" value="F:chromatin binding"/>
    <property type="evidence" value="ECO:0007669"/>
    <property type="project" value="TreeGrafter"/>
</dbReference>
<keyword evidence="4" id="KW-0175">Coiled coil</keyword>
<evidence type="ECO:0000256" key="1">
    <source>
        <dbReference type="ARBA" id="ARBA00004324"/>
    </source>
</evidence>
<protein>
    <submittedName>
        <fullName evidence="9">MSL complex subunit 1a</fullName>
    </submittedName>
</protein>
<dbReference type="Pfam" id="PF15275">
    <property type="entry name" value="PEHE"/>
    <property type="match status" value="1"/>
</dbReference>
<dbReference type="Ensembl" id="ENSCCRT00010133080.1">
    <property type="protein sequence ID" value="ENSCCRP00010119849.1"/>
    <property type="gene ID" value="ENSCCRG00010052389.1"/>
</dbReference>
<dbReference type="GO" id="GO:0006325">
    <property type="term" value="P:chromatin organization"/>
    <property type="evidence" value="ECO:0007669"/>
    <property type="project" value="UniProtKB-KW"/>
</dbReference>
<evidence type="ECO:0000256" key="2">
    <source>
        <dbReference type="ARBA" id="ARBA00004642"/>
    </source>
</evidence>
<feature type="compositionally biased region" description="Polar residues" evidence="7">
    <location>
        <begin position="111"/>
        <end position="127"/>
    </location>
</feature>
<dbReference type="Pfam" id="PF16801">
    <property type="entry name" value="MSL1_dimer"/>
    <property type="match status" value="1"/>
</dbReference>
<dbReference type="Gene3D" id="1.20.5.170">
    <property type="match status" value="1"/>
</dbReference>
<feature type="region of interest" description="Disordered" evidence="7">
    <location>
        <begin position="171"/>
        <end position="208"/>
    </location>
</feature>
<dbReference type="AlphaFoldDB" id="A0A8C1B849"/>
<evidence type="ECO:0000313" key="10">
    <source>
        <dbReference type="Proteomes" id="UP000694427"/>
    </source>
</evidence>
<dbReference type="PROSITE" id="PS52052">
    <property type="entry name" value="PEHE"/>
    <property type="match status" value="1"/>
</dbReference>
<evidence type="ECO:0000256" key="7">
    <source>
        <dbReference type="SAM" id="MobiDB-lite"/>
    </source>
</evidence>
<feature type="domain" description="PEHE" evidence="8">
    <location>
        <begin position="394"/>
        <end position="513"/>
    </location>
</feature>
<comment type="similarity">
    <text evidence="6">Belongs to the msl-1 family.</text>
</comment>
<dbReference type="GO" id="GO:0016607">
    <property type="term" value="C:nuclear speck"/>
    <property type="evidence" value="ECO:0007669"/>
    <property type="project" value="UniProtKB-SubCell"/>
</dbReference>
<dbReference type="Gene3D" id="6.10.250.2000">
    <property type="match status" value="1"/>
</dbReference>
<accession>A0A8C1B849</accession>
<evidence type="ECO:0000313" key="9">
    <source>
        <dbReference type="Ensembl" id="ENSCCRP00010119849.1"/>
    </source>
</evidence>
<feature type="compositionally biased region" description="Polar residues" evidence="7">
    <location>
        <begin position="292"/>
        <end position="304"/>
    </location>
</feature>
<comment type="subcellular location">
    <subcellularLocation>
        <location evidence="1">Nucleus speckle</location>
    </subcellularLocation>
    <subcellularLocation>
        <location evidence="2">Nucleus</location>
        <location evidence="2">Nucleoplasm</location>
    </subcellularLocation>
</comment>
<dbReference type="GO" id="GO:0045893">
    <property type="term" value="P:positive regulation of DNA-templated transcription"/>
    <property type="evidence" value="ECO:0007669"/>
    <property type="project" value="UniProtKB-ARBA"/>
</dbReference>
<evidence type="ECO:0000256" key="6">
    <source>
        <dbReference type="ARBA" id="ARBA00061695"/>
    </source>
</evidence>
<reference evidence="9" key="1">
    <citation type="submission" date="2025-08" db="UniProtKB">
        <authorList>
            <consortium name="Ensembl"/>
        </authorList>
    </citation>
    <scope>IDENTIFICATION</scope>
</reference>
<organism evidence="9 10">
    <name type="scientific">Cyprinus carpio</name>
    <name type="common">Common carp</name>
    <dbReference type="NCBI Taxonomy" id="7962"/>
    <lineage>
        <taxon>Eukaryota</taxon>
        <taxon>Metazoa</taxon>
        <taxon>Chordata</taxon>
        <taxon>Craniata</taxon>
        <taxon>Vertebrata</taxon>
        <taxon>Euteleostomi</taxon>
        <taxon>Actinopterygii</taxon>
        <taxon>Neopterygii</taxon>
        <taxon>Teleostei</taxon>
        <taxon>Ostariophysi</taxon>
        <taxon>Cypriniformes</taxon>
        <taxon>Cyprinidae</taxon>
        <taxon>Cyprininae</taxon>
        <taxon>Cyprinus</taxon>
    </lineage>
</organism>
<dbReference type="InterPro" id="IPR029332">
    <property type="entry name" value="PEHE_dom"/>
</dbReference>
<evidence type="ECO:0000256" key="5">
    <source>
        <dbReference type="ARBA" id="ARBA00023242"/>
    </source>
</evidence>
<dbReference type="GO" id="GO:0072487">
    <property type="term" value="C:MSL complex"/>
    <property type="evidence" value="ECO:0007669"/>
    <property type="project" value="InterPro"/>
</dbReference>
<keyword evidence="5" id="KW-0539">Nucleus</keyword>
<dbReference type="InterPro" id="IPR026711">
    <property type="entry name" value="Msl-1"/>
</dbReference>
<dbReference type="SMART" id="SM01300">
    <property type="entry name" value="PEHE"/>
    <property type="match status" value="1"/>
</dbReference>
<sequence>MVKLCNKIQVFVLFPQNGNRKGASRTHIQPVTNPPHLWSWVLVKQLQLELVTMTMPSTVFTSGGHRLDTSLSKKPAGAHESLKKESRDFATHVLSTIHNSVNQKHHLHSKANISHRNVLSSPDQSPKGTLGQEENWETLGALTLPSTKQMGAEGSPVKSKSLFCQASHNHVGKMDPMVSNGSNQRREVGVPSPENSPDGKRRNVRKGSGLVDTQTSCIRQILLLQLELIEQQQKQLHNKSKEIDDLKAEKEMLMARIERMERRLQMVKKEGTESRPSQTPRRKEAEAAATDDVQQSEGRVQTPKQMHFGRGGKSLKRRFLFQDSRMSRSRRGQPRSPPQDSPAQNEEPREETEPELQSQSEELPYLTTTEMYLCRWHQPPPSPCRDPSPVHEDTVAVPSWRESILEPLGQKEATDIPECLDDNVFLKRHSKLELDEKRRKRWDIQRIREQRMFQRLQQRMNRRKVIQESEPELLSFYPDSEDVESIMVTPFLPVVAFGRPLPNLKQQNFDLPWLDERSRCRAEVTKKRTPHRTCRK</sequence>
<name>A0A8C1B849_CYPCA</name>
<evidence type="ECO:0000259" key="8">
    <source>
        <dbReference type="PROSITE" id="PS52052"/>
    </source>
</evidence>
<evidence type="ECO:0000256" key="3">
    <source>
        <dbReference type="ARBA" id="ARBA00022853"/>
    </source>
</evidence>